<protein>
    <recommendedName>
        <fullName evidence="3">J domain-containing protein</fullName>
    </recommendedName>
</protein>
<evidence type="ECO:0000256" key="1">
    <source>
        <dbReference type="SAM" id="MobiDB-lite"/>
    </source>
</evidence>
<feature type="region of interest" description="Disordered" evidence="1">
    <location>
        <begin position="15"/>
        <end position="57"/>
    </location>
</feature>
<feature type="compositionally biased region" description="Polar residues" evidence="1">
    <location>
        <begin position="34"/>
        <end position="54"/>
    </location>
</feature>
<dbReference type="AlphaFoldDB" id="A0A382W5N5"/>
<organism evidence="2">
    <name type="scientific">marine metagenome</name>
    <dbReference type="NCBI Taxonomy" id="408172"/>
    <lineage>
        <taxon>unclassified sequences</taxon>
        <taxon>metagenomes</taxon>
        <taxon>ecological metagenomes</taxon>
    </lineage>
</organism>
<feature type="non-terminal residue" evidence="2">
    <location>
        <position position="96"/>
    </location>
</feature>
<dbReference type="SUPFAM" id="SSF46565">
    <property type="entry name" value="Chaperone J-domain"/>
    <property type="match status" value="1"/>
</dbReference>
<reference evidence="2" key="1">
    <citation type="submission" date="2018-05" db="EMBL/GenBank/DDBJ databases">
        <authorList>
            <person name="Lanie J.A."/>
            <person name="Ng W.-L."/>
            <person name="Kazmierczak K.M."/>
            <person name="Andrzejewski T.M."/>
            <person name="Davidsen T.M."/>
            <person name="Wayne K.J."/>
            <person name="Tettelin H."/>
            <person name="Glass J.I."/>
            <person name="Rusch D."/>
            <person name="Podicherti R."/>
            <person name="Tsui H.-C.T."/>
            <person name="Winkler M.E."/>
        </authorList>
    </citation>
    <scope>NUCLEOTIDE SEQUENCE</scope>
</reference>
<evidence type="ECO:0000313" key="2">
    <source>
        <dbReference type="EMBL" id="SVD53428.1"/>
    </source>
</evidence>
<name>A0A382W5N5_9ZZZZ</name>
<sequence length="96" mass="10501">MDVFSRLYHILRARSAGDGDEFGEPPVAGAAGTGRSTWSDSKQAQNEQNATSRQDPGLAGYYANLEIPYGSDISTAKEAWKNMIKQYHPDLHSSDP</sequence>
<dbReference type="InterPro" id="IPR001623">
    <property type="entry name" value="DnaJ_domain"/>
</dbReference>
<gene>
    <name evidence="2" type="ORF">METZ01_LOCUS406282</name>
</gene>
<dbReference type="EMBL" id="UINC01156805">
    <property type="protein sequence ID" value="SVD53428.1"/>
    <property type="molecule type" value="Genomic_DNA"/>
</dbReference>
<dbReference type="InterPro" id="IPR036869">
    <property type="entry name" value="J_dom_sf"/>
</dbReference>
<dbReference type="Gene3D" id="1.10.287.110">
    <property type="entry name" value="DnaJ domain"/>
    <property type="match status" value="1"/>
</dbReference>
<proteinExistence type="predicted"/>
<dbReference type="CDD" id="cd06257">
    <property type="entry name" value="DnaJ"/>
    <property type="match status" value="1"/>
</dbReference>
<accession>A0A382W5N5</accession>
<evidence type="ECO:0008006" key="3">
    <source>
        <dbReference type="Google" id="ProtNLM"/>
    </source>
</evidence>